<comment type="caution">
    <text evidence="1">The sequence shown here is derived from an EMBL/GenBank/DDBJ whole genome shotgun (WGS) entry which is preliminary data.</text>
</comment>
<dbReference type="STRING" id="109264.A0A1F8AA77"/>
<name>A0A1F8AA77_9EURO</name>
<evidence type="ECO:0000313" key="2">
    <source>
        <dbReference type="Proteomes" id="UP000179179"/>
    </source>
</evidence>
<dbReference type="RefSeq" id="XP_022392350.1">
    <property type="nucleotide sequence ID" value="XM_022529196.1"/>
</dbReference>
<dbReference type="GeneID" id="34445456"/>
<reference evidence="1 2" key="1">
    <citation type="journal article" date="2016" name="Genome Biol. Evol.">
        <title>Draft genome sequence of an aflatoxigenic Aspergillus species, A. bombycis.</title>
        <authorList>
            <person name="Moore G.G."/>
            <person name="Mack B.M."/>
            <person name="Beltz S.B."/>
            <person name="Gilbert M.K."/>
        </authorList>
    </citation>
    <scope>NUCLEOTIDE SEQUENCE [LARGE SCALE GENOMIC DNA]</scope>
    <source>
        <strain evidence="2">NRRL 26010</strain>
    </source>
</reference>
<sequence length="172" mass="18904">MDVTLVNLPIRHTDWRVAARWTDTVFNDSGYSYPVKPFEMQGLAEYFATAKNTRPLPGGPRYKALRMDNIRSLNLANKNESSGDRIAVVIDLGDVGGSWGVNTNNLQLDGVNFLAAAPLEVTSYARDGLNDIEIAGATTLENTLRKTWFDTYGSQGAQDTDLLGPVAFSFRV</sequence>
<gene>
    <name evidence="1" type="ORF">ABOM_002066</name>
</gene>
<proteinExistence type="predicted"/>
<keyword evidence="2" id="KW-1185">Reference proteome</keyword>
<protein>
    <submittedName>
        <fullName evidence="1">Uncharacterized protein</fullName>
    </submittedName>
</protein>
<dbReference type="OrthoDB" id="2588159at2759"/>
<organism evidence="1 2">
    <name type="scientific">Aspergillus bombycis</name>
    <dbReference type="NCBI Taxonomy" id="109264"/>
    <lineage>
        <taxon>Eukaryota</taxon>
        <taxon>Fungi</taxon>
        <taxon>Dikarya</taxon>
        <taxon>Ascomycota</taxon>
        <taxon>Pezizomycotina</taxon>
        <taxon>Eurotiomycetes</taxon>
        <taxon>Eurotiomycetidae</taxon>
        <taxon>Eurotiales</taxon>
        <taxon>Aspergillaceae</taxon>
        <taxon>Aspergillus</taxon>
    </lineage>
</organism>
<dbReference type="EMBL" id="LYCR01000014">
    <property type="protein sequence ID" value="OGM48633.1"/>
    <property type="molecule type" value="Genomic_DNA"/>
</dbReference>
<dbReference type="Proteomes" id="UP000179179">
    <property type="component" value="Unassembled WGS sequence"/>
</dbReference>
<dbReference type="AlphaFoldDB" id="A0A1F8AA77"/>
<evidence type="ECO:0000313" key="1">
    <source>
        <dbReference type="EMBL" id="OGM48633.1"/>
    </source>
</evidence>
<accession>A0A1F8AA77</accession>